<dbReference type="InterPro" id="IPR036397">
    <property type="entry name" value="RNaseH_sf"/>
</dbReference>
<evidence type="ECO:0000259" key="3">
    <source>
        <dbReference type="PROSITE" id="PS50994"/>
    </source>
</evidence>
<name>M1VUV5_CLAP2</name>
<dbReference type="InterPro" id="IPR012337">
    <property type="entry name" value="RNaseH-like_sf"/>
</dbReference>
<proteinExistence type="predicted"/>
<comment type="caution">
    <text evidence="4">The sequence shown here is derived from an EMBL/GenBank/DDBJ whole genome shotgun (WGS) entry which is preliminary data.</text>
</comment>
<dbReference type="STRING" id="1111077.M1VUV5"/>
<organism evidence="4 5">
    <name type="scientific">Claviceps purpurea (strain 20.1)</name>
    <name type="common">Ergot fungus</name>
    <name type="synonym">Sphacelia segetum</name>
    <dbReference type="NCBI Taxonomy" id="1111077"/>
    <lineage>
        <taxon>Eukaryota</taxon>
        <taxon>Fungi</taxon>
        <taxon>Dikarya</taxon>
        <taxon>Ascomycota</taxon>
        <taxon>Pezizomycotina</taxon>
        <taxon>Sordariomycetes</taxon>
        <taxon>Hypocreomycetidae</taxon>
        <taxon>Hypocreales</taxon>
        <taxon>Clavicipitaceae</taxon>
        <taxon>Claviceps</taxon>
    </lineage>
</organism>
<dbReference type="InterPro" id="IPR001584">
    <property type="entry name" value="Integrase_cat-core"/>
</dbReference>
<feature type="region of interest" description="Disordered" evidence="2">
    <location>
        <begin position="166"/>
        <end position="195"/>
    </location>
</feature>
<dbReference type="Gene3D" id="3.30.420.10">
    <property type="entry name" value="Ribonuclease H-like superfamily/Ribonuclease H"/>
    <property type="match status" value="1"/>
</dbReference>
<dbReference type="Proteomes" id="UP000016801">
    <property type="component" value="Unassembled WGS sequence"/>
</dbReference>
<dbReference type="OrthoDB" id="4850545at2759"/>
<dbReference type="GO" id="GO:0015074">
    <property type="term" value="P:DNA integration"/>
    <property type="evidence" value="ECO:0007669"/>
    <property type="project" value="InterPro"/>
</dbReference>
<dbReference type="GO" id="GO:0003723">
    <property type="term" value="F:RNA binding"/>
    <property type="evidence" value="ECO:0007669"/>
    <property type="project" value="UniProtKB-KW"/>
</dbReference>
<protein>
    <recommendedName>
        <fullName evidence="3">Integrase catalytic domain-containing protein</fullName>
    </recommendedName>
</protein>
<feature type="region of interest" description="Disordered" evidence="2">
    <location>
        <begin position="297"/>
        <end position="391"/>
    </location>
</feature>
<gene>
    <name evidence="4" type="ORF">CPUR_01907</name>
</gene>
<reference evidence="4 5" key="1">
    <citation type="journal article" date="2013" name="PLoS Genet.">
        <title>Plant-symbiotic fungi as chemical engineers: Multi-genome analysis of the Clavicipitaceae reveals dynamics of alkaloid loci.</title>
        <authorList>
            <person name="Schardl C.L."/>
            <person name="Young C.A."/>
            <person name="Hesse U."/>
            <person name="Amyotte S.G."/>
            <person name="Andreeva K."/>
            <person name="Calie P.J."/>
            <person name="Fleetwood D.J."/>
            <person name="Haws D.C."/>
            <person name="Moore N."/>
            <person name="Oeser B."/>
            <person name="Panaccione D.G."/>
            <person name="Schweri K.K."/>
            <person name="Voisey C.R."/>
            <person name="Farman M.L."/>
            <person name="Jaromczyk J.W."/>
            <person name="Roe B.A."/>
            <person name="O'Sullivan D.M."/>
            <person name="Scott B."/>
            <person name="Tudzynski P."/>
            <person name="An Z."/>
            <person name="Arnaoudova E.G."/>
            <person name="Bullock C.T."/>
            <person name="Charlton N.D."/>
            <person name="Chen L."/>
            <person name="Cox M."/>
            <person name="Dinkins R.D."/>
            <person name="Florea S."/>
            <person name="Glenn A.E."/>
            <person name="Gordon A."/>
            <person name="Gueldener U."/>
            <person name="Harris D.R."/>
            <person name="Hollin W."/>
            <person name="Jaromczyk J."/>
            <person name="Johnson R.D."/>
            <person name="Khan A.K."/>
            <person name="Leistner E."/>
            <person name="Leuchtmann A."/>
            <person name="Li C."/>
            <person name="Liu J."/>
            <person name="Liu J."/>
            <person name="Liu M."/>
            <person name="Mace W."/>
            <person name="Machado C."/>
            <person name="Nagabhyru P."/>
            <person name="Pan J."/>
            <person name="Schmid J."/>
            <person name="Sugawara K."/>
            <person name="Steiner U."/>
            <person name="Takach J.E."/>
            <person name="Tanaka E."/>
            <person name="Webb J.S."/>
            <person name="Wilson E.V."/>
            <person name="Wiseman J.L."/>
            <person name="Yoshida R."/>
            <person name="Zeng Z."/>
        </authorList>
    </citation>
    <scope>NUCLEOTIDE SEQUENCE [LARGE SCALE GENOMIC DNA]</scope>
    <source>
        <strain evidence="4 5">20.1</strain>
    </source>
</reference>
<feature type="region of interest" description="Disordered" evidence="2">
    <location>
        <begin position="21"/>
        <end position="43"/>
    </location>
</feature>
<feature type="compositionally biased region" description="Polar residues" evidence="2">
    <location>
        <begin position="166"/>
        <end position="183"/>
    </location>
</feature>
<feature type="region of interest" description="Disordered" evidence="2">
    <location>
        <begin position="618"/>
        <end position="638"/>
    </location>
</feature>
<dbReference type="EMBL" id="CAGA01000008">
    <property type="protein sequence ID" value="CCE28432.1"/>
    <property type="molecule type" value="Genomic_DNA"/>
</dbReference>
<dbReference type="PhylomeDB" id="M1VUV5"/>
<dbReference type="GO" id="GO:0005634">
    <property type="term" value="C:nucleus"/>
    <property type="evidence" value="ECO:0007669"/>
    <property type="project" value="UniProtKB-ARBA"/>
</dbReference>
<evidence type="ECO:0000313" key="4">
    <source>
        <dbReference type="EMBL" id="CCE28432.1"/>
    </source>
</evidence>
<sequence>MASSSMMEVTDFDDLEAKLDNLGLRPGSHSKTPHEKLSLGQTRKQPMIQELEPPPPLHPKLRNYGKYISEGWYDSDEIPPDPATATQTDMNNRVICFLNRYLEDEISTNILHRRVCQDFAMWDKTTWDRVHKEVRTKFRNTLRDHGVHPPHCDKVSDSLASLVEQGYQTTGETESEASFSTPITKGKQPAQPADKGKQIEAFSNDLLDQNHPKNIGQQFGGSGDSVHTDKASSLTRAHRFYQPRPRNDTATAGPSNQTKTAQQQQQHQQDGTHGIQQQQQQQQHAGAYTHLGQQNFTGQQQTAGPPGYTHLGQQSFTGRQQTTAPPGHQGMPGYNGAPAYGFPDPYWNPQRPHARGPPNNYGRPDLSGQQGYSGYDGPFGQQGYSGYDGPFGPWGYPGNTAATNSFQPQNNQSLAHNYQSHQGRADIDYEDRRFQRCQDTLIKAYTEKDKYTGAAGEFLMPKVTLFKHRCKRARATPNDWAELFSIMLAGKALTWYMNTLDGTDLTFDDAVAAVHRTFETRSNYRGHLDKFSRLTIQMVMDKNPDKSLKENFDILVTELETLFYGLYHPSLINVTLLTRLRQAVGGIPEFKQAIYTSDLTYEGFLNDLRNSLEAEQTSNPASQFNTSTMPTYPPSTPLTYHDEAMFTDRRYGRANQSGKASTSRAKTPFQQKCFVCRQPGCWSTNHSEQERKAEKARWWKHKNQKGAPTERKFAAFLQQYEGSAEDCEIDGESDELDDENLPAWQYVQAHEFASEDASDQSARVVMTQHFTAADSSHPTADSVVSILRDNACIHALSGKDPHQRTETQERDADGNCFVSEERYSDNVFQGILPDTGASGISTAGTAQVKALLKIMPGLQIEEANPHTVRFGKGLSTSTKVLRVPTALGTIGFHVVEAPTPFLFSITDMDALGVKFDNIDNLLIQGDKKIPVIRRWGHPFWTLNAADAAAFHLSENEIRRLHRRFGHPSVARLTTLLQKAGEAADNGMIMKLTRDCHHCQLNSKNPGRFRFTLKDDLEFNYEIVIDIMQLDDRPVLHVVDTATSFQAARFLKPQGQKASDVWNALRECWMDSYLGPPEWIVHDAGKNFASAEFRHSARLMSINIEEVPVEAHQSIGKVERYHGPLRRAYAIIKAEVGNSVTHEQCLQLAVKAVNDSAGPNGLVPTLLVFGAYPRMSNDSPPTLSVAQRAEVLRKATSEARKHLASRQVREALATRNGPDTTPLHKLPLQSEVRVWREKGRWSGPHKLLSIDGETCVLDMPNGPTKFRSTVVRPYLRDTDFEDNPQQEPEDESAVENGEDDKADGDVGDSADGPRVADENIPDASASNPREQLPKRQRRKPARYRLPTDEEEADVHLQDLEGDDESFLTAKEKSDYQLAIELRRQGKITAPGEPFEASDKAEIDALLARNVFRFIQYDHNLHKDVQLFNSRLVREVKNKESDKPIEKTRLVIMTNNDKDKNGYLTQSPTLQRAAQRLAIALAPTLKGKHLTMFIRDIIQAYVQSVTKLNRVIIARLPREIAHMYPRDTIMLVIKPLYGVPEAGTHWWVTYYNHHRDKLKMRTSTFDPCLLVTTEESGCFGILGVQTDDTLGLGDQAFLEREDKELRDAGFAAKPRKVLSPGTPLAFNGCILSECTDGTIELKPKGQASKLATINDTDGKTKYVEQRARGAYIASVCQPEAAYDLAVAAQAQNPEPTDIEKLNKRIQWQMDNPDRGLKYLSIQLPTAKLFVFVDGSFANNKDLSSQIGFVTIIGNEETNDNAFTLRGNIITYSSTKCHRVTRSALASELYAMVQGTDMTYVLGTTLEMITERLGMPKIPTVVCTDSLSLYECLVKLGTTKEKRLMCDIMSLRESYEKREITEMRWINGNDNIADALTKEVPNKALEKFVSNNEMKIRVEGWVARPRV</sequence>
<accession>M1VUV5</accession>
<keyword evidence="5" id="KW-1185">Reference proteome</keyword>
<dbReference type="HOGENOM" id="CLU_002055_0_0_1"/>
<keyword evidence="1" id="KW-0694">RNA-binding</keyword>
<dbReference type="SUPFAM" id="SSF53098">
    <property type="entry name" value="Ribonuclease H-like"/>
    <property type="match status" value="1"/>
</dbReference>
<feature type="region of interest" description="Disordered" evidence="2">
    <location>
        <begin position="208"/>
        <end position="285"/>
    </location>
</feature>
<evidence type="ECO:0000313" key="5">
    <source>
        <dbReference type="Proteomes" id="UP000016801"/>
    </source>
</evidence>
<evidence type="ECO:0000256" key="2">
    <source>
        <dbReference type="SAM" id="MobiDB-lite"/>
    </source>
</evidence>
<evidence type="ECO:0000256" key="1">
    <source>
        <dbReference type="ARBA" id="ARBA00022884"/>
    </source>
</evidence>
<feature type="compositionally biased region" description="Polar residues" evidence="2">
    <location>
        <begin position="311"/>
        <end position="324"/>
    </location>
</feature>
<dbReference type="VEuPathDB" id="FungiDB:CPUR_01907"/>
<feature type="region of interest" description="Disordered" evidence="2">
    <location>
        <begin position="1257"/>
        <end position="1354"/>
    </location>
</feature>
<feature type="compositionally biased region" description="Acidic residues" evidence="2">
    <location>
        <begin position="1278"/>
        <end position="1307"/>
    </location>
</feature>
<feature type="domain" description="Integrase catalytic" evidence="3">
    <location>
        <begin position="1001"/>
        <end position="1171"/>
    </location>
</feature>
<dbReference type="PROSITE" id="PS50994">
    <property type="entry name" value="INTEGRASE"/>
    <property type="match status" value="1"/>
</dbReference>
<feature type="compositionally biased region" description="Low complexity" evidence="2">
    <location>
        <begin position="257"/>
        <end position="285"/>
    </location>
</feature>
<dbReference type="eggNOG" id="KOG0017">
    <property type="taxonomic scope" value="Eukaryota"/>
</dbReference>